<dbReference type="InterPro" id="IPR003890">
    <property type="entry name" value="MIF4G-like_typ-3"/>
</dbReference>
<gene>
    <name evidence="2" type="ORF">M378DRAFT_919041</name>
</gene>
<dbReference type="OrthoDB" id="2367075at2759"/>
<organism evidence="2 3">
    <name type="scientific">Amanita muscaria (strain Koide BX008)</name>
    <dbReference type="NCBI Taxonomy" id="946122"/>
    <lineage>
        <taxon>Eukaryota</taxon>
        <taxon>Fungi</taxon>
        <taxon>Dikarya</taxon>
        <taxon>Basidiomycota</taxon>
        <taxon>Agaricomycotina</taxon>
        <taxon>Agaricomycetes</taxon>
        <taxon>Agaricomycetidae</taxon>
        <taxon>Agaricales</taxon>
        <taxon>Pluteineae</taxon>
        <taxon>Amanitaceae</taxon>
        <taxon>Amanita</taxon>
    </lineage>
</organism>
<dbReference type="InParanoid" id="A0A0C2SC92"/>
<evidence type="ECO:0000313" key="2">
    <source>
        <dbReference type="EMBL" id="KIL60495.1"/>
    </source>
</evidence>
<dbReference type="InterPro" id="IPR011333">
    <property type="entry name" value="SKP1/BTB/POZ_sf"/>
</dbReference>
<evidence type="ECO:0000313" key="3">
    <source>
        <dbReference type="Proteomes" id="UP000054549"/>
    </source>
</evidence>
<dbReference type="SUPFAM" id="SSF48371">
    <property type="entry name" value="ARM repeat"/>
    <property type="match status" value="1"/>
</dbReference>
<dbReference type="STRING" id="946122.A0A0C2SC92"/>
<evidence type="ECO:0000259" key="1">
    <source>
        <dbReference type="Pfam" id="PF02854"/>
    </source>
</evidence>
<protein>
    <recommendedName>
        <fullName evidence="1">MIF4G domain-containing protein</fullName>
    </recommendedName>
</protein>
<name>A0A0C2SC92_AMAMK</name>
<reference evidence="2 3" key="1">
    <citation type="submission" date="2014-04" db="EMBL/GenBank/DDBJ databases">
        <title>Evolutionary Origins and Diversification of the Mycorrhizal Mutualists.</title>
        <authorList>
            <consortium name="DOE Joint Genome Institute"/>
            <consortium name="Mycorrhizal Genomics Consortium"/>
            <person name="Kohler A."/>
            <person name="Kuo A."/>
            <person name="Nagy L.G."/>
            <person name="Floudas D."/>
            <person name="Copeland A."/>
            <person name="Barry K.W."/>
            <person name="Cichocki N."/>
            <person name="Veneault-Fourrey C."/>
            <person name="LaButti K."/>
            <person name="Lindquist E.A."/>
            <person name="Lipzen A."/>
            <person name="Lundell T."/>
            <person name="Morin E."/>
            <person name="Murat C."/>
            <person name="Riley R."/>
            <person name="Ohm R."/>
            <person name="Sun H."/>
            <person name="Tunlid A."/>
            <person name="Henrissat B."/>
            <person name="Grigoriev I.V."/>
            <person name="Hibbett D.S."/>
            <person name="Martin F."/>
        </authorList>
    </citation>
    <scope>NUCLEOTIDE SEQUENCE [LARGE SCALE GENOMIC DNA]</scope>
    <source>
        <strain evidence="2 3">Koide BX008</strain>
    </source>
</reference>
<dbReference type="EMBL" id="KN818298">
    <property type="protein sequence ID" value="KIL60495.1"/>
    <property type="molecule type" value="Genomic_DNA"/>
</dbReference>
<dbReference type="Pfam" id="PF02854">
    <property type="entry name" value="MIF4G"/>
    <property type="match status" value="1"/>
</dbReference>
<dbReference type="Gene3D" id="3.30.710.10">
    <property type="entry name" value="Potassium Channel Kv1.1, Chain A"/>
    <property type="match status" value="1"/>
</dbReference>
<accession>A0A0C2SC92</accession>
<dbReference type="HOGENOM" id="CLU_029620_1_0_1"/>
<sequence length="529" mass="59260">MMYIRHHERFYFSDGSLYLLVERSLYCVHRSLFEIHASKFPAHGLDTSGSETCFLKDVKKVDFDRLLACLYPRALLVEEEAETTEEWISILKLASKWGFESLRSRAISKIERTLTSPVDMVVLGRQYDIPDILLHGYATLCQATTPLSSEEGRRLGVEDVVNLYRIRHELYGPVTTPVSFEKVLEKVRIVLSNEDLETERADSDLDDEQISEWTDVGSIVASPTSLAKEVASVTTDAHASAAGHVVRSLHEQQRADANVDHQQPVFDVLPADGEKSEAQTTGPIFEQQHADVSSPGDECYESFDQLTMGNFRTVSDDILRWIQAKPDGQRLYRITRMAVKQALEEPEKTDACVLLCQKIVTNLKCKFQHTLGMGKGSKGKTLFRRYLGEICQEVLTSTAASIAADAASNDASESQSKSTSPEKVRRLRVIEFIARFSESISTGGINLLPIVNKWITSLLDAHDEEKLVTLCLLLTRAGPNWDASKPKLQACMGSCFQKMTDLAQKADNPRIRTLLQDVIKCRERGWVAA</sequence>
<dbReference type="GO" id="GO:0003723">
    <property type="term" value="F:RNA binding"/>
    <property type="evidence" value="ECO:0007669"/>
    <property type="project" value="InterPro"/>
</dbReference>
<feature type="domain" description="MIF4G" evidence="1">
    <location>
        <begin position="300"/>
        <end position="522"/>
    </location>
</feature>
<dbReference type="InterPro" id="IPR016024">
    <property type="entry name" value="ARM-type_fold"/>
</dbReference>
<dbReference type="Gene3D" id="1.25.40.180">
    <property type="match status" value="1"/>
</dbReference>
<dbReference type="PANTHER" id="PTHR23253">
    <property type="entry name" value="EUKARYOTIC TRANSLATION INITIATION FACTOR 4 GAMMA"/>
    <property type="match status" value="1"/>
</dbReference>
<keyword evidence="3" id="KW-1185">Reference proteome</keyword>
<proteinExistence type="predicted"/>
<dbReference type="AlphaFoldDB" id="A0A0C2SC92"/>
<dbReference type="Proteomes" id="UP000054549">
    <property type="component" value="Unassembled WGS sequence"/>
</dbReference>